<sequence length="474" mass="52326">MFDDSLDSSPSSAIATLEPLDQEWQPILHATNQVVLYNPTSHALTVQRHTPPPRAASLVSRTLVGRRCPYCHRRMSNPHALNEDDDVPDTADIEELSDSDYDENPRSRASNYFQLLQVANESASVPPTPRSSSPVLDGPGPSSSFGTETPFRADSMAEGYFKAFFREECRLGMGANGSVFLCQVRLLEKLHHPNIITYHHAWLELCQFSSFGPKIPTLHVLMQWAEGGSLDDFIDARLGRSSAPHIAHMHPPTGQPFVPNTAQSDATFDINAASSSSTPLSRSARIRAFRALQKASPEERERLRREMALSSAAGQRSTGGASQGSWLAVHLLSAEEVKSLFSDVVEGLAFLSILHLDLKPGNVLLTWDEGNLIPRAMLSDFGTSQDMLSSRTRSGNTGTLEYTSPESLPSPTTGLLSQIDSKSDMWSLGMILHKLLFFRLPFRHASDNNSEMSERRDGKETVDHLEEELRTYPG</sequence>
<dbReference type="Pfam" id="PF00069">
    <property type="entry name" value="Pkinase"/>
    <property type="match status" value="1"/>
</dbReference>
<dbReference type="GO" id="GO:0005634">
    <property type="term" value="C:nucleus"/>
    <property type="evidence" value="ECO:0007669"/>
    <property type="project" value="TreeGrafter"/>
</dbReference>
<organism evidence="8 9">
    <name type="scientific">Meripilus lineatus</name>
    <dbReference type="NCBI Taxonomy" id="2056292"/>
    <lineage>
        <taxon>Eukaryota</taxon>
        <taxon>Fungi</taxon>
        <taxon>Dikarya</taxon>
        <taxon>Basidiomycota</taxon>
        <taxon>Agaricomycotina</taxon>
        <taxon>Agaricomycetes</taxon>
        <taxon>Polyporales</taxon>
        <taxon>Meripilaceae</taxon>
        <taxon>Meripilus</taxon>
    </lineage>
</organism>
<feature type="region of interest" description="Disordered" evidence="6">
    <location>
        <begin position="386"/>
        <end position="412"/>
    </location>
</feature>
<dbReference type="Gene3D" id="1.10.510.10">
    <property type="entry name" value="Transferase(Phosphotransferase) domain 1"/>
    <property type="match status" value="2"/>
</dbReference>
<proteinExistence type="inferred from homology"/>
<keyword evidence="2" id="KW-0547">Nucleotide-binding</keyword>
<feature type="domain" description="Protein kinase" evidence="7">
    <location>
        <begin position="101"/>
        <end position="474"/>
    </location>
</feature>
<keyword evidence="4" id="KW-0067">ATP-binding</keyword>
<dbReference type="Proteomes" id="UP001212997">
    <property type="component" value="Unassembled WGS sequence"/>
</dbReference>
<dbReference type="PANTHER" id="PTHR11042:SF138">
    <property type="entry name" value="SERINE_THREONINE-PROTEIN KINASE IKS1-RELATED"/>
    <property type="match status" value="1"/>
</dbReference>
<protein>
    <recommendedName>
        <fullName evidence="7">Protein kinase domain-containing protein</fullName>
    </recommendedName>
</protein>
<feature type="region of interest" description="Disordered" evidence="6">
    <location>
        <begin position="448"/>
        <end position="474"/>
    </location>
</feature>
<evidence type="ECO:0000256" key="6">
    <source>
        <dbReference type="SAM" id="MobiDB-lite"/>
    </source>
</evidence>
<dbReference type="PROSITE" id="PS50011">
    <property type="entry name" value="PROTEIN_KINASE_DOM"/>
    <property type="match status" value="1"/>
</dbReference>
<feature type="region of interest" description="Disordered" evidence="6">
    <location>
        <begin position="122"/>
        <end position="150"/>
    </location>
</feature>
<dbReference type="InterPro" id="IPR011009">
    <property type="entry name" value="Kinase-like_dom_sf"/>
</dbReference>
<keyword evidence="1" id="KW-0808">Transferase</keyword>
<dbReference type="AlphaFoldDB" id="A0AAD5UNV6"/>
<feature type="compositionally biased region" description="Low complexity" evidence="6">
    <location>
        <begin position="122"/>
        <end position="134"/>
    </location>
</feature>
<feature type="region of interest" description="Disordered" evidence="6">
    <location>
        <begin position="297"/>
        <end position="321"/>
    </location>
</feature>
<name>A0AAD5UNV6_9APHY</name>
<comment type="caution">
    <text evidence="8">The sequence shown here is derived from an EMBL/GenBank/DDBJ whole genome shotgun (WGS) entry which is preliminary data.</text>
</comment>
<feature type="compositionally biased region" description="Polar residues" evidence="6">
    <location>
        <begin position="312"/>
        <end position="321"/>
    </location>
</feature>
<feature type="compositionally biased region" description="Basic and acidic residues" evidence="6">
    <location>
        <begin position="452"/>
        <end position="474"/>
    </location>
</feature>
<keyword evidence="9" id="KW-1185">Reference proteome</keyword>
<dbReference type="GO" id="GO:0004672">
    <property type="term" value="F:protein kinase activity"/>
    <property type="evidence" value="ECO:0007669"/>
    <property type="project" value="InterPro"/>
</dbReference>
<keyword evidence="3" id="KW-0418">Kinase</keyword>
<evidence type="ECO:0000256" key="1">
    <source>
        <dbReference type="ARBA" id="ARBA00022679"/>
    </source>
</evidence>
<evidence type="ECO:0000313" key="8">
    <source>
        <dbReference type="EMBL" id="KAJ3473546.1"/>
    </source>
</evidence>
<dbReference type="GO" id="GO:0005737">
    <property type="term" value="C:cytoplasm"/>
    <property type="evidence" value="ECO:0007669"/>
    <property type="project" value="TreeGrafter"/>
</dbReference>
<evidence type="ECO:0000313" key="9">
    <source>
        <dbReference type="Proteomes" id="UP001212997"/>
    </source>
</evidence>
<dbReference type="InterPro" id="IPR000719">
    <property type="entry name" value="Prot_kinase_dom"/>
</dbReference>
<evidence type="ECO:0000259" key="7">
    <source>
        <dbReference type="PROSITE" id="PS50011"/>
    </source>
</evidence>
<dbReference type="InterPro" id="IPR050339">
    <property type="entry name" value="CC_SR_Kinase"/>
</dbReference>
<dbReference type="SUPFAM" id="SSF56112">
    <property type="entry name" value="Protein kinase-like (PK-like)"/>
    <property type="match status" value="1"/>
</dbReference>
<evidence type="ECO:0000256" key="3">
    <source>
        <dbReference type="ARBA" id="ARBA00022777"/>
    </source>
</evidence>
<evidence type="ECO:0000256" key="5">
    <source>
        <dbReference type="ARBA" id="ARBA00037982"/>
    </source>
</evidence>
<feature type="compositionally biased region" description="Basic and acidic residues" evidence="6">
    <location>
        <begin position="297"/>
        <end position="307"/>
    </location>
</feature>
<reference evidence="8" key="1">
    <citation type="submission" date="2022-07" db="EMBL/GenBank/DDBJ databases">
        <title>Genome Sequence of Physisporinus lineatus.</title>
        <authorList>
            <person name="Buettner E."/>
        </authorList>
    </citation>
    <scope>NUCLEOTIDE SEQUENCE</scope>
    <source>
        <strain evidence="8">VT162</strain>
    </source>
</reference>
<dbReference type="PANTHER" id="PTHR11042">
    <property type="entry name" value="EUKARYOTIC TRANSLATION INITIATION FACTOR 2-ALPHA KINASE EIF2-ALPHA KINASE -RELATED"/>
    <property type="match status" value="1"/>
</dbReference>
<dbReference type="PROSITE" id="PS00108">
    <property type="entry name" value="PROTEIN_KINASE_ST"/>
    <property type="match status" value="1"/>
</dbReference>
<evidence type="ECO:0000256" key="4">
    <source>
        <dbReference type="ARBA" id="ARBA00022840"/>
    </source>
</evidence>
<evidence type="ECO:0000256" key="2">
    <source>
        <dbReference type="ARBA" id="ARBA00022741"/>
    </source>
</evidence>
<dbReference type="InterPro" id="IPR008271">
    <property type="entry name" value="Ser/Thr_kinase_AS"/>
</dbReference>
<accession>A0AAD5UNV6</accession>
<comment type="similarity">
    <text evidence="5">Belongs to the protein kinase superfamily. Ser/Thr protein kinase family. GCN2 subfamily.</text>
</comment>
<dbReference type="SMART" id="SM00220">
    <property type="entry name" value="S_TKc"/>
    <property type="match status" value="1"/>
</dbReference>
<dbReference type="GO" id="GO:0005524">
    <property type="term" value="F:ATP binding"/>
    <property type="evidence" value="ECO:0007669"/>
    <property type="project" value="UniProtKB-KW"/>
</dbReference>
<gene>
    <name evidence="8" type="ORF">NLI96_g12948</name>
</gene>
<dbReference type="EMBL" id="JANAWD010001350">
    <property type="protein sequence ID" value="KAJ3473546.1"/>
    <property type="molecule type" value="Genomic_DNA"/>
</dbReference>